<reference evidence="3" key="1">
    <citation type="submission" date="2022-06" db="EMBL/GenBank/DDBJ databases">
        <title>Limimaricola sediminis sp. nov., isolated from an intertidal sediment.</title>
        <authorList>
            <person name="Shao X."/>
        </authorList>
    </citation>
    <scope>NUCLEOTIDE SEQUENCE</scope>
    <source>
        <strain evidence="3">ASW11-118</strain>
    </source>
</reference>
<evidence type="ECO:0000313" key="4">
    <source>
        <dbReference type="Proteomes" id="UP001139477"/>
    </source>
</evidence>
<sequence>MAIPTLNEAVHIEACLRSLIGSDDFCKEVRVAIVDGGSSDDTCKIVSSLRREFANIHLIDNPDRIQSAAINKAVRDLGRPESRYLIRCDAHALYPNGYIRRVIQAFAQHPDAGSIVGVLDAGGRNCFQRASAWLIDTPLGSGGSAHRGGTRSGWVKHGHHAGFRLDWFRRLGGYDPTFTHNEDAEYDHRLITSGGRIWLDGDLRVDYVMRPTPKALWLQYWLYGKGRARTTRKHEVRLQWRQATPALSLVAQLAALLMAPVWPASLALPALYLFALATASGVAMAKMRSLCGLWAGVAAFIIHNAWALGFIWGKPFGKARVR</sequence>
<proteinExistence type="predicted"/>
<dbReference type="EMBL" id="JAMYXC010000191">
    <property type="protein sequence ID" value="MCP1169305.1"/>
    <property type="molecule type" value="Genomic_DNA"/>
</dbReference>
<comment type="caution">
    <text evidence="3">The sequence shown here is derived from an EMBL/GenBank/DDBJ whole genome shotgun (WGS) entry which is preliminary data.</text>
</comment>
<keyword evidence="1" id="KW-0472">Membrane</keyword>
<feature type="transmembrane region" description="Helical" evidence="1">
    <location>
        <begin position="268"/>
        <end position="285"/>
    </location>
</feature>
<evidence type="ECO:0000313" key="3">
    <source>
        <dbReference type="EMBL" id="MCP1169305.1"/>
    </source>
</evidence>
<dbReference type="Pfam" id="PF00535">
    <property type="entry name" value="Glycos_transf_2"/>
    <property type="match status" value="1"/>
</dbReference>
<evidence type="ECO:0000259" key="2">
    <source>
        <dbReference type="Pfam" id="PF00535"/>
    </source>
</evidence>
<gene>
    <name evidence="3" type="ORF">NHG85_12370</name>
</gene>
<organism evidence="3 4">
    <name type="scientific">Limimaricola litoreus</name>
    <dbReference type="NCBI Taxonomy" id="2955316"/>
    <lineage>
        <taxon>Bacteria</taxon>
        <taxon>Pseudomonadati</taxon>
        <taxon>Pseudomonadota</taxon>
        <taxon>Alphaproteobacteria</taxon>
        <taxon>Rhodobacterales</taxon>
        <taxon>Paracoccaceae</taxon>
        <taxon>Limimaricola</taxon>
    </lineage>
</organism>
<dbReference type="Proteomes" id="UP001139477">
    <property type="component" value="Unassembled WGS sequence"/>
</dbReference>
<keyword evidence="1" id="KW-0812">Transmembrane</keyword>
<dbReference type="InterPro" id="IPR029044">
    <property type="entry name" value="Nucleotide-diphossugar_trans"/>
</dbReference>
<feature type="transmembrane region" description="Helical" evidence="1">
    <location>
        <begin position="292"/>
        <end position="312"/>
    </location>
</feature>
<name>A0A9X2JQG7_9RHOB</name>
<keyword evidence="1" id="KW-1133">Transmembrane helix</keyword>
<protein>
    <submittedName>
        <fullName evidence="3">Glycosyltransferase family 2 protein</fullName>
    </submittedName>
</protein>
<dbReference type="CDD" id="cd02525">
    <property type="entry name" value="Succinoglycan_BP_ExoA"/>
    <property type="match status" value="1"/>
</dbReference>
<dbReference type="Gene3D" id="3.90.550.10">
    <property type="entry name" value="Spore Coat Polysaccharide Biosynthesis Protein SpsA, Chain A"/>
    <property type="match status" value="1"/>
</dbReference>
<keyword evidence="4" id="KW-1185">Reference proteome</keyword>
<accession>A0A9X2JQG7</accession>
<dbReference type="PANTHER" id="PTHR43179">
    <property type="entry name" value="RHAMNOSYLTRANSFERASE WBBL"/>
    <property type="match status" value="1"/>
</dbReference>
<dbReference type="PANTHER" id="PTHR43179:SF7">
    <property type="entry name" value="RHAMNOSYLTRANSFERASE WBBL"/>
    <property type="match status" value="1"/>
</dbReference>
<feature type="domain" description="Glycosyltransferase 2-like" evidence="2">
    <location>
        <begin position="3"/>
        <end position="171"/>
    </location>
</feature>
<evidence type="ECO:0000256" key="1">
    <source>
        <dbReference type="SAM" id="Phobius"/>
    </source>
</evidence>
<dbReference type="SUPFAM" id="SSF53448">
    <property type="entry name" value="Nucleotide-diphospho-sugar transferases"/>
    <property type="match status" value="1"/>
</dbReference>
<dbReference type="AlphaFoldDB" id="A0A9X2JQG7"/>
<dbReference type="InterPro" id="IPR001173">
    <property type="entry name" value="Glyco_trans_2-like"/>
</dbReference>